<dbReference type="InterPro" id="IPR012296">
    <property type="entry name" value="Nuclease_put_TT1808"/>
</dbReference>
<keyword evidence="2" id="KW-0255">Endonuclease</keyword>
<dbReference type="SUPFAM" id="SSF52980">
    <property type="entry name" value="Restriction endonuclease-like"/>
    <property type="match status" value="1"/>
</dbReference>
<name>A0A6M8B4U9_9CYAN</name>
<evidence type="ECO:0000313" key="3">
    <source>
        <dbReference type="Proteomes" id="UP000505210"/>
    </source>
</evidence>
<evidence type="ECO:0000313" key="2">
    <source>
        <dbReference type="EMBL" id="QKD81458.1"/>
    </source>
</evidence>
<dbReference type="Proteomes" id="UP000505210">
    <property type="component" value="Chromosome"/>
</dbReference>
<dbReference type="AlphaFoldDB" id="A0A6M8B4U9"/>
<dbReference type="KEGG" id="theu:HPC62_04030"/>
<dbReference type="InterPro" id="IPR008538">
    <property type="entry name" value="Uma2"/>
</dbReference>
<dbReference type="InterPro" id="IPR011335">
    <property type="entry name" value="Restrct_endonuc-II-like"/>
</dbReference>
<dbReference type="PANTHER" id="PTHR47152:SF1">
    <property type="entry name" value="SLL1186 PROTEIN"/>
    <property type="match status" value="1"/>
</dbReference>
<accession>A0A6M8B4U9</accession>
<keyword evidence="3" id="KW-1185">Reference proteome</keyword>
<sequence length="212" mass="23975">MNLTISPDGIELPPGSEVILRHQSWADYEGLLSSRRDRAAVKVYFGVKKQEIRLMAPLPGHSNRSATLTDLVKALLRHQNQDWHAFDPLTLKRVSQTGVEPDACFYIQNRLAILGKERIDLEIDPPPDLALEVDLTSFTQPADYEAIAIPELWIYRSQGLRIYIFDSEHYQESEVSGIFPDIAVKQLIPRYVELAWSQGSSSALRAFEAELA</sequence>
<reference evidence="2 3" key="1">
    <citation type="submission" date="2020-05" db="EMBL/GenBank/DDBJ databases">
        <title>Complete genome sequence of of a novel Thermoleptolyngbya strain isolated from hot springs of Ganzi, Sichuan China.</title>
        <authorList>
            <person name="Tang J."/>
            <person name="Daroch M."/>
            <person name="Li L."/>
            <person name="Waleron K."/>
            <person name="Waleron M."/>
            <person name="Waleron M."/>
        </authorList>
    </citation>
    <scope>NUCLEOTIDE SEQUENCE [LARGE SCALE GENOMIC DNA]</scope>
    <source>
        <strain evidence="2 3">PKUAC-SCTA183</strain>
    </source>
</reference>
<gene>
    <name evidence="2" type="ORF">HPC62_04030</name>
</gene>
<feature type="domain" description="Putative restriction endonuclease" evidence="1">
    <location>
        <begin position="51"/>
        <end position="182"/>
    </location>
</feature>
<organism evidence="2 3">
    <name type="scientific">Thermoleptolyngbya sichuanensis A183</name>
    <dbReference type="NCBI Taxonomy" id="2737172"/>
    <lineage>
        <taxon>Bacteria</taxon>
        <taxon>Bacillati</taxon>
        <taxon>Cyanobacteriota</taxon>
        <taxon>Cyanophyceae</taxon>
        <taxon>Oculatellales</taxon>
        <taxon>Oculatellaceae</taxon>
        <taxon>Thermoleptolyngbya</taxon>
        <taxon>Thermoleptolyngbya sichuanensis</taxon>
    </lineage>
</organism>
<evidence type="ECO:0000259" key="1">
    <source>
        <dbReference type="Pfam" id="PF05685"/>
    </source>
</evidence>
<dbReference type="GO" id="GO:0004519">
    <property type="term" value="F:endonuclease activity"/>
    <property type="evidence" value="ECO:0007669"/>
    <property type="project" value="UniProtKB-KW"/>
</dbReference>
<dbReference type="Pfam" id="PF05685">
    <property type="entry name" value="Uma2"/>
    <property type="match status" value="1"/>
</dbReference>
<protein>
    <submittedName>
        <fullName evidence="2">Uma2 family endonuclease</fullName>
    </submittedName>
</protein>
<keyword evidence="2" id="KW-0540">Nuclease</keyword>
<dbReference type="Gene3D" id="3.90.1570.10">
    <property type="entry name" value="tt1808, chain A"/>
    <property type="match status" value="1"/>
</dbReference>
<dbReference type="EMBL" id="CP053661">
    <property type="protein sequence ID" value="QKD81458.1"/>
    <property type="molecule type" value="Genomic_DNA"/>
</dbReference>
<proteinExistence type="predicted"/>
<keyword evidence="2" id="KW-0378">Hydrolase</keyword>
<dbReference type="RefSeq" id="WP_205370439.1">
    <property type="nucleotide sequence ID" value="NZ_CP053661.1"/>
</dbReference>
<dbReference type="CDD" id="cd06260">
    <property type="entry name" value="DUF820-like"/>
    <property type="match status" value="1"/>
</dbReference>
<dbReference type="PANTHER" id="PTHR47152">
    <property type="entry name" value="SLR2084 PROTEIN-RELATED"/>
    <property type="match status" value="1"/>
</dbReference>